<dbReference type="Proteomes" id="UP000184300">
    <property type="component" value="Unassembled WGS sequence"/>
</dbReference>
<evidence type="ECO:0000313" key="2">
    <source>
        <dbReference type="Proteomes" id="UP000184300"/>
    </source>
</evidence>
<dbReference type="EMBL" id="KV878910">
    <property type="protein sequence ID" value="OJJ80539.1"/>
    <property type="molecule type" value="Genomic_DNA"/>
</dbReference>
<organism evidence="1 2">
    <name type="scientific">Aspergillus glaucus CBS 516.65</name>
    <dbReference type="NCBI Taxonomy" id="1160497"/>
    <lineage>
        <taxon>Eukaryota</taxon>
        <taxon>Fungi</taxon>
        <taxon>Dikarya</taxon>
        <taxon>Ascomycota</taxon>
        <taxon>Pezizomycotina</taxon>
        <taxon>Eurotiomycetes</taxon>
        <taxon>Eurotiomycetidae</taxon>
        <taxon>Eurotiales</taxon>
        <taxon>Aspergillaceae</taxon>
        <taxon>Aspergillus</taxon>
        <taxon>Aspergillus subgen. Aspergillus</taxon>
    </lineage>
</organism>
<accession>A0A1L9V9H2</accession>
<gene>
    <name evidence="1" type="ORF">ASPGLDRAFT_51375</name>
</gene>
<reference evidence="2" key="1">
    <citation type="journal article" date="2017" name="Genome Biol.">
        <title>Comparative genomics reveals high biological diversity and specific adaptations in the industrially and medically important fungal genus Aspergillus.</title>
        <authorList>
            <person name="de Vries R.P."/>
            <person name="Riley R."/>
            <person name="Wiebenga A."/>
            <person name="Aguilar-Osorio G."/>
            <person name="Amillis S."/>
            <person name="Uchima C.A."/>
            <person name="Anderluh G."/>
            <person name="Asadollahi M."/>
            <person name="Askin M."/>
            <person name="Barry K."/>
            <person name="Battaglia E."/>
            <person name="Bayram O."/>
            <person name="Benocci T."/>
            <person name="Braus-Stromeyer S.A."/>
            <person name="Caldana C."/>
            <person name="Canovas D."/>
            <person name="Cerqueira G.C."/>
            <person name="Chen F."/>
            <person name="Chen W."/>
            <person name="Choi C."/>
            <person name="Clum A."/>
            <person name="Dos Santos R.A."/>
            <person name="Damasio A.R."/>
            <person name="Diallinas G."/>
            <person name="Emri T."/>
            <person name="Fekete E."/>
            <person name="Flipphi M."/>
            <person name="Freyberg S."/>
            <person name="Gallo A."/>
            <person name="Gournas C."/>
            <person name="Habgood R."/>
            <person name="Hainaut M."/>
            <person name="Harispe M.L."/>
            <person name="Henrissat B."/>
            <person name="Hilden K.S."/>
            <person name="Hope R."/>
            <person name="Hossain A."/>
            <person name="Karabika E."/>
            <person name="Karaffa L."/>
            <person name="Karanyi Z."/>
            <person name="Krasevec N."/>
            <person name="Kuo A."/>
            <person name="Kusch H."/>
            <person name="LaButti K."/>
            <person name="Lagendijk E.L."/>
            <person name="Lapidus A."/>
            <person name="Levasseur A."/>
            <person name="Lindquist E."/>
            <person name="Lipzen A."/>
            <person name="Logrieco A.F."/>
            <person name="MacCabe A."/>
            <person name="Maekelae M.R."/>
            <person name="Malavazi I."/>
            <person name="Melin P."/>
            <person name="Meyer V."/>
            <person name="Mielnichuk N."/>
            <person name="Miskei M."/>
            <person name="Molnar A.P."/>
            <person name="Mule G."/>
            <person name="Ngan C.Y."/>
            <person name="Orejas M."/>
            <person name="Orosz E."/>
            <person name="Ouedraogo J.P."/>
            <person name="Overkamp K.M."/>
            <person name="Park H.-S."/>
            <person name="Perrone G."/>
            <person name="Piumi F."/>
            <person name="Punt P.J."/>
            <person name="Ram A.F."/>
            <person name="Ramon A."/>
            <person name="Rauscher S."/>
            <person name="Record E."/>
            <person name="Riano-Pachon D.M."/>
            <person name="Robert V."/>
            <person name="Roehrig J."/>
            <person name="Ruller R."/>
            <person name="Salamov A."/>
            <person name="Salih N.S."/>
            <person name="Samson R.A."/>
            <person name="Sandor E."/>
            <person name="Sanguinetti M."/>
            <person name="Schuetze T."/>
            <person name="Sepcic K."/>
            <person name="Shelest E."/>
            <person name="Sherlock G."/>
            <person name="Sophianopoulou V."/>
            <person name="Squina F.M."/>
            <person name="Sun H."/>
            <person name="Susca A."/>
            <person name="Todd R.B."/>
            <person name="Tsang A."/>
            <person name="Unkles S.E."/>
            <person name="van de Wiele N."/>
            <person name="van Rossen-Uffink D."/>
            <person name="Oliveira J.V."/>
            <person name="Vesth T.C."/>
            <person name="Visser J."/>
            <person name="Yu J.-H."/>
            <person name="Zhou M."/>
            <person name="Andersen M.R."/>
            <person name="Archer D.B."/>
            <person name="Baker S.E."/>
            <person name="Benoit I."/>
            <person name="Brakhage A.A."/>
            <person name="Braus G.H."/>
            <person name="Fischer R."/>
            <person name="Frisvad J.C."/>
            <person name="Goldman G.H."/>
            <person name="Houbraken J."/>
            <person name="Oakley B."/>
            <person name="Pocsi I."/>
            <person name="Scazzocchio C."/>
            <person name="Seiboth B."/>
            <person name="vanKuyk P.A."/>
            <person name="Wortman J."/>
            <person name="Dyer P.S."/>
            <person name="Grigoriev I.V."/>
        </authorList>
    </citation>
    <scope>NUCLEOTIDE SEQUENCE [LARGE SCALE GENOMIC DNA]</scope>
    <source>
        <strain evidence="2">CBS 516.65</strain>
    </source>
</reference>
<dbReference type="RefSeq" id="XP_022397237.1">
    <property type="nucleotide sequence ID" value="XM_022547517.1"/>
</dbReference>
<dbReference type="OrthoDB" id="5570009at2759"/>
<sequence length="93" mass="10911">MTFAGRLRQAKLNQFLDAQGMGLIDERRIFDEKHHMEVFLLPGISHGFFQMVSFFPEGWRYFHRSVEWIREMFEGGEVVDWKSALDAKTQTAG</sequence>
<protein>
    <submittedName>
        <fullName evidence="1">Uncharacterized protein</fullName>
    </submittedName>
</protein>
<name>A0A1L9V9H2_ASPGL</name>
<keyword evidence="2" id="KW-1185">Reference proteome</keyword>
<evidence type="ECO:0000313" key="1">
    <source>
        <dbReference type="EMBL" id="OJJ80539.1"/>
    </source>
</evidence>
<dbReference type="AlphaFoldDB" id="A0A1L9V9H2"/>
<dbReference type="VEuPathDB" id="FungiDB:ASPGLDRAFT_51375"/>
<proteinExistence type="predicted"/>
<dbReference type="GeneID" id="34463778"/>